<name>B8BX55_THAPS</name>
<dbReference type="RefSeq" id="XP_002288711.1">
    <property type="nucleotide sequence ID" value="XM_002288675.1"/>
</dbReference>
<evidence type="ECO:0000256" key="4">
    <source>
        <dbReference type="PIRSR" id="PIRSR637359-2"/>
    </source>
</evidence>
<dbReference type="eggNOG" id="KOG3704">
    <property type="taxonomic scope" value="Eukaryota"/>
</dbReference>
<feature type="active site" description="For sulfotransferase activity" evidence="3">
    <location>
        <position position="108"/>
    </location>
</feature>
<dbReference type="HOGENOM" id="CLU_658060_0_0_1"/>
<organism evidence="7 8">
    <name type="scientific">Thalassiosira pseudonana</name>
    <name type="common">Marine diatom</name>
    <name type="synonym">Cyclotella nana</name>
    <dbReference type="NCBI Taxonomy" id="35128"/>
    <lineage>
        <taxon>Eukaryota</taxon>
        <taxon>Sar</taxon>
        <taxon>Stramenopiles</taxon>
        <taxon>Ochrophyta</taxon>
        <taxon>Bacillariophyta</taxon>
        <taxon>Coscinodiscophyceae</taxon>
        <taxon>Thalassiosirophycidae</taxon>
        <taxon>Thalassiosirales</taxon>
        <taxon>Thalassiosiraceae</taxon>
        <taxon>Thalassiosira</taxon>
    </lineage>
</organism>
<dbReference type="InterPro" id="IPR000863">
    <property type="entry name" value="Sulfotransferase_dom"/>
</dbReference>
<dbReference type="PANTHER" id="PTHR10605:SF56">
    <property type="entry name" value="BIFUNCTIONAL HEPARAN SULFATE N-DEACETYLASE_N-SULFOTRANSFERASE"/>
    <property type="match status" value="1"/>
</dbReference>
<dbReference type="Proteomes" id="UP000001449">
    <property type="component" value="Chromosome 3"/>
</dbReference>
<keyword evidence="5" id="KW-0732">Signal</keyword>
<keyword evidence="1" id="KW-0808">Transferase</keyword>
<reference evidence="7 8" key="2">
    <citation type="journal article" date="2008" name="Nature">
        <title>The Phaeodactylum genome reveals the evolutionary history of diatom genomes.</title>
        <authorList>
            <person name="Bowler C."/>
            <person name="Allen A.E."/>
            <person name="Badger J.H."/>
            <person name="Grimwood J."/>
            <person name="Jabbari K."/>
            <person name="Kuo A."/>
            <person name="Maheswari U."/>
            <person name="Martens C."/>
            <person name="Maumus F."/>
            <person name="Otillar R.P."/>
            <person name="Rayko E."/>
            <person name="Salamov A."/>
            <person name="Vandepoele K."/>
            <person name="Beszteri B."/>
            <person name="Gruber A."/>
            <person name="Heijde M."/>
            <person name="Katinka M."/>
            <person name="Mock T."/>
            <person name="Valentin K."/>
            <person name="Verret F."/>
            <person name="Berges J.A."/>
            <person name="Brownlee C."/>
            <person name="Cadoret J.P."/>
            <person name="Chiovitti A."/>
            <person name="Choi C.J."/>
            <person name="Coesel S."/>
            <person name="De Martino A."/>
            <person name="Detter J.C."/>
            <person name="Durkin C."/>
            <person name="Falciatore A."/>
            <person name="Fournet J."/>
            <person name="Haruta M."/>
            <person name="Huysman M.J."/>
            <person name="Jenkins B.D."/>
            <person name="Jiroutova K."/>
            <person name="Jorgensen R.E."/>
            <person name="Joubert Y."/>
            <person name="Kaplan A."/>
            <person name="Kroger N."/>
            <person name="Kroth P.G."/>
            <person name="La Roche J."/>
            <person name="Lindquist E."/>
            <person name="Lommer M."/>
            <person name="Martin-Jezequel V."/>
            <person name="Lopez P.J."/>
            <person name="Lucas S."/>
            <person name="Mangogna M."/>
            <person name="McGinnis K."/>
            <person name="Medlin L.K."/>
            <person name="Montsant A."/>
            <person name="Oudot-Le Secq M.P."/>
            <person name="Napoli C."/>
            <person name="Obornik M."/>
            <person name="Parker M.S."/>
            <person name="Petit J.L."/>
            <person name="Porcel B.M."/>
            <person name="Poulsen N."/>
            <person name="Robison M."/>
            <person name="Rychlewski L."/>
            <person name="Rynearson T.A."/>
            <person name="Schmutz J."/>
            <person name="Shapiro H."/>
            <person name="Siaut M."/>
            <person name="Stanley M."/>
            <person name="Sussman M.R."/>
            <person name="Taylor A.R."/>
            <person name="Vardi A."/>
            <person name="von Dassow P."/>
            <person name="Vyverman W."/>
            <person name="Willis A."/>
            <person name="Wyrwicz L.S."/>
            <person name="Rokhsar D.S."/>
            <person name="Weissenbach J."/>
            <person name="Armbrust E.V."/>
            <person name="Green B.R."/>
            <person name="Van de Peer Y."/>
            <person name="Grigoriev I.V."/>
        </authorList>
    </citation>
    <scope>NUCLEOTIDE SEQUENCE [LARGE SCALE GENOMIC DNA]</scope>
    <source>
        <strain evidence="7 8">CCMP1335</strain>
    </source>
</reference>
<evidence type="ECO:0000256" key="2">
    <source>
        <dbReference type="ARBA" id="ARBA00023180"/>
    </source>
</evidence>
<feature type="chain" id="PRO_5002869403" description="Sulfotransferase domain-containing protein" evidence="5">
    <location>
        <begin position="20"/>
        <end position="418"/>
    </location>
</feature>
<reference evidence="7 8" key="1">
    <citation type="journal article" date="2004" name="Science">
        <title>The genome of the diatom Thalassiosira pseudonana: ecology, evolution, and metabolism.</title>
        <authorList>
            <person name="Armbrust E.V."/>
            <person name="Berges J.A."/>
            <person name="Bowler C."/>
            <person name="Green B.R."/>
            <person name="Martinez D."/>
            <person name="Putnam N.H."/>
            <person name="Zhou S."/>
            <person name="Allen A.E."/>
            <person name="Apt K.E."/>
            <person name="Bechner M."/>
            <person name="Brzezinski M.A."/>
            <person name="Chaal B.K."/>
            <person name="Chiovitti A."/>
            <person name="Davis A.K."/>
            <person name="Demarest M.S."/>
            <person name="Detter J.C."/>
            <person name="Glavina T."/>
            <person name="Goodstein D."/>
            <person name="Hadi M.Z."/>
            <person name="Hellsten U."/>
            <person name="Hildebrand M."/>
            <person name="Jenkins B.D."/>
            <person name="Jurka J."/>
            <person name="Kapitonov V.V."/>
            <person name="Kroger N."/>
            <person name="Lau W.W."/>
            <person name="Lane T.W."/>
            <person name="Larimer F.W."/>
            <person name="Lippmeier J.C."/>
            <person name="Lucas S."/>
            <person name="Medina M."/>
            <person name="Montsant A."/>
            <person name="Obornik M."/>
            <person name="Parker M.S."/>
            <person name="Palenik B."/>
            <person name="Pazour G.J."/>
            <person name="Richardson P.M."/>
            <person name="Rynearson T.A."/>
            <person name="Saito M.A."/>
            <person name="Schwartz D.C."/>
            <person name="Thamatrakoln K."/>
            <person name="Valentin K."/>
            <person name="Vardi A."/>
            <person name="Wilkerson F.P."/>
            <person name="Rokhsar D.S."/>
        </authorList>
    </citation>
    <scope>NUCLEOTIDE SEQUENCE [LARGE SCALE GENOMIC DNA]</scope>
    <source>
        <strain evidence="7 8">CCMP1335</strain>
    </source>
</reference>
<dbReference type="SUPFAM" id="SSF52540">
    <property type="entry name" value="P-loop containing nucleoside triphosphate hydrolases"/>
    <property type="match status" value="1"/>
</dbReference>
<dbReference type="Gene3D" id="3.40.50.300">
    <property type="entry name" value="P-loop containing nucleotide triphosphate hydrolases"/>
    <property type="match status" value="1"/>
</dbReference>
<protein>
    <recommendedName>
        <fullName evidence="6">Sulfotransferase domain-containing protein</fullName>
    </recommendedName>
</protein>
<dbReference type="InterPro" id="IPR027417">
    <property type="entry name" value="P-loop_NTPase"/>
</dbReference>
<evidence type="ECO:0000256" key="3">
    <source>
        <dbReference type="PIRSR" id="PIRSR637359-1"/>
    </source>
</evidence>
<evidence type="ECO:0000259" key="6">
    <source>
        <dbReference type="Pfam" id="PF00685"/>
    </source>
</evidence>
<keyword evidence="2" id="KW-0325">Glycoprotein</keyword>
<dbReference type="InParanoid" id="B8BX55"/>
<feature type="signal peptide" evidence="5">
    <location>
        <begin position="1"/>
        <end position="19"/>
    </location>
</feature>
<feature type="binding site" evidence="4">
    <location>
        <position position="221"/>
    </location>
    <ligand>
        <name>3'-phosphoadenylyl sulfate</name>
        <dbReference type="ChEBI" id="CHEBI:58339"/>
    </ligand>
</feature>
<evidence type="ECO:0000256" key="1">
    <source>
        <dbReference type="ARBA" id="ARBA00022679"/>
    </source>
</evidence>
<feature type="domain" description="Sulfotransferase" evidence="6">
    <location>
        <begin position="102"/>
        <end position="370"/>
    </location>
</feature>
<keyword evidence="8" id="KW-1185">Reference proteome</keyword>
<sequence length="418" mass="47742">MNRGASRLVLLMLALVSYAILSTGLVTRLSKQVYFSSSHSESTFAPPPIEKSRAADDWLQKGNPHSKTANRMPHSNDFICDAQDAPAFLPKTHLTRRALHGIIIGAQKGGTQALQQILLTHPKILTSGFGHGELHFFNRLYRKEGHSTNTILRQDIRDAFVEIVEDRGVAERRGGEMDISSEKSKQKVGIHSAPIYLFSGRIIPARVLCASPWTKVMVVLRNPIDRAYSHYNFIKNWKSLPTYLGKKPSFDKFVEDDVELLKHYGVVRDWNTTNFDSFAGSDEEYQAWEQYVSFVKMRGPVGRGLYAIQLEIWMDEFRKHNKSIDDDLLVLQSESTKDDPKESYEQAVQFLGLKPRANKRHHRTISMNHHATNYTDSGISESTYQMLYKLYKPYNQRLYNLLGSEEWGGAWDDLNGDE</sequence>
<gene>
    <name evidence="7" type="ORF">THAPSDRAFT_268435</name>
</gene>
<dbReference type="GeneID" id="7444025"/>
<accession>B8BX55</accession>
<evidence type="ECO:0000313" key="8">
    <source>
        <dbReference type="Proteomes" id="UP000001449"/>
    </source>
</evidence>
<evidence type="ECO:0000313" key="7">
    <source>
        <dbReference type="EMBL" id="EED94147.1"/>
    </source>
</evidence>
<dbReference type="PaxDb" id="35128-Thaps268435"/>
<feature type="binding site" evidence="4">
    <location>
        <position position="229"/>
    </location>
    <ligand>
        <name>3'-phosphoadenylyl sulfate</name>
        <dbReference type="ChEBI" id="CHEBI:58339"/>
    </ligand>
</feature>
<proteinExistence type="predicted"/>
<dbReference type="InterPro" id="IPR037359">
    <property type="entry name" value="NST/OST"/>
</dbReference>
<evidence type="ECO:0000256" key="5">
    <source>
        <dbReference type="SAM" id="SignalP"/>
    </source>
</evidence>
<dbReference type="PANTHER" id="PTHR10605">
    <property type="entry name" value="HEPARAN SULFATE SULFOTRANSFERASE"/>
    <property type="match status" value="1"/>
</dbReference>
<dbReference type="KEGG" id="tps:THAPSDRAFT_268435"/>
<dbReference type="Pfam" id="PF00685">
    <property type="entry name" value="Sulfotransfer_1"/>
    <property type="match status" value="1"/>
</dbReference>
<dbReference type="AlphaFoldDB" id="B8BX55"/>
<dbReference type="EMBL" id="CM000640">
    <property type="protein sequence ID" value="EED94147.1"/>
    <property type="molecule type" value="Genomic_DNA"/>
</dbReference>
<dbReference type="GO" id="GO:0008146">
    <property type="term" value="F:sulfotransferase activity"/>
    <property type="evidence" value="ECO:0007669"/>
    <property type="project" value="InterPro"/>
</dbReference>